<proteinExistence type="predicted"/>
<dbReference type="EMBL" id="JAKNSF020000090">
    <property type="protein sequence ID" value="KAK7717956.1"/>
    <property type="molecule type" value="Genomic_DNA"/>
</dbReference>
<accession>A0ABR1NWE4</accession>
<feature type="signal peptide" evidence="1">
    <location>
        <begin position="1"/>
        <end position="23"/>
    </location>
</feature>
<protein>
    <submittedName>
        <fullName evidence="2">Uncharacterized protein</fullName>
    </submittedName>
</protein>
<dbReference type="Proteomes" id="UP001430848">
    <property type="component" value="Unassembled WGS sequence"/>
</dbReference>
<sequence>MFSKSRTFLVAILLASSAASAAAAPLNAAQSDGVQAFINAIRAELKAQGVSDGDAIVDKTEAHLKEVGFINDETISDLNDEIKFMTSKAGISIEEIAELFVDDLRSVDAIRKRDQLGTAKDTLVIDPDLVKRLGKGQQRFWQLHC</sequence>
<evidence type="ECO:0000313" key="3">
    <source>
        <dbReference type="Proteomes" id="UP001430848"/>
    </source>
</evidence>
<keyword evidence="1" id="KW-0732">Signal</keyword>
<evidence type="ECO:0000256" key="1">
    <source>
        <dbReference type="SAM" id="SignalP"/>
    </source>
</evidence>
<reference evidence="2 3" key="1">
    <citation type="submission" date="2024-02" db="EMBL/GenBank/DDBJ databases">
        <title>De novo assembly and annotation of 12 fungi associated with fruit tree decline syndrome in Ontario, Canada.</title>
        <authorList>
            <person name="Sulman M."/>
            <person name="Ellouze W."/>
            <person name="Ilyukhin E."/>
        </authorList>
    </citation>
    <scope>NUCLEOTIDE SEQUENCE [LARGE SCALE GENOMIC DNA]</scope>
    <source>
        <strain evidence="2 3">M169</strain>
    </source>
</reference>
<evidence type="ECO:0000313" key="2">
    <source>
        <dbReference type="EMBL" id="KAK7717956.1"/>
    </source>
</evidence>
<comment type="caution">
    <text evidence="2">The sequence shown here is derived from an EMBL/GenBank/DDBJ whole genome shotgun (WGS) entry which is preliminary data.</text>
</comment>
<feature type="chain" id="PRO_5045790465" evidence="1">
    <location>
        <begin position="24"/>
        <end position="145"/>
    </location>
</feature>
<gene>
    <name evidence="2" type="ORF">SLS63_010607</name>
</gene>
<keyword evidence="3" id="KW-1185">Reference proteome</keyword>
<organism evidence="2 3">
    <name type="scientific">Diaporthe eres</name>
    <name type="common">Phomopsis oblonga</name>
    <dbReference type="NCBI Taxonomy" id="83184"/>
    <lineage>
        <taxon>Eukaryota</taxon>
        <taxon>Fungi</taxon>
        <taxon>Dikarya</taxon>
        <taxon>Ascomycota</taxon>
        <taxon>Pezizomycotina</taxon>
        <taxon>Sordariomycetes</taxon>
        <taxon>Sordariomycetidae</taxon>
        <taxon>Diaporthales</taxon>
        <taxon>Diaporthaceae</taxon>
        <taxon>Diaporthe</taxon>
        <taxon>Diaporthe eres species complex</taxon>
    </lineage>
</organism>
<name>A0ABR1NWE4_DIAER</name>